<dbReference type="Ensembl" id="ENSPCET00000023841.1">
    <property type="protein sequence ID" value="ENSPCEP00000023069.1"/>
    <property type="gene ID" value="ENSPCEG00000017566.1"/>
</dbReference>
<dbReference type="Proteomes" id="UP000694393">
    <property type="component" value="Unplaced"/>
</dbReference>
<evidence type="ECO:0000256" key="3">
    <source>
        <dbReference type="ARBA" id="ARBA00022537"/>
    </source>
</evidence>
<evidence type="ECO:0000313" key="6">
    <source>
        <dbReference type="Ensembl" id="ENSPCEP00000023069.1"/>
    </source>
</evidence>
<dbReference type="Gene3D" id="2.60.270.20">
    <property type="entry name" value="Cytolysin/lectin"/>
    <property type="match status" value="1"/>
</dbReference>
<evidence type="ECO:0000256" key="2">
    <source>
        <dbReference type="ARBA" id="ARBA00004532"/>
    </source>
</evidence>
<evidence type="ECO:0000256" key="5">
    <source>
        <dbReference type="ARBA" id="ARBA00023331"/>
    </source>
</evidence>
<comment type="subcellular location">
    <subcellularLocation>
        <location evidence="2">Nematocyst</location>
    </subcellularLocation>
    <subcellularLocation>
        <location evidence="1">Target cell membrane</location>
    </subcellularLocation>
</comment>
<dbReference type="PANTHER" id="PTHR40388:SF1">
    <property type="entry name" value="BRYOPORIN"/>
    <property type="match status" value="1"/>
</dbReference>
<evidence type="ECO:0000256" key="1">
    <source>
        <dbReference type="ARBA" id="ARBA00004175"/>
    </source>
</evidence>
<dbReference type="GO" id="GO:0044218">
    <property type="term" value="C:other organism cell membrane"/>
    <property type="evidence" value="ECO:0007669"/>
    <property type="project" value="UniProtKB-KW"/>
</dbReference>
<dbReference type="GO" id="GO:0046930">
    <property type="term" value="C:pore complex"/>
    <property type="evidence" value="ECO:0007669"/>
    <property type="project" value="InterPro"/>
</dbReference>
<dbReference type="InterPro" id="IPR015926">
    <property type="entry name" value="Cytolysin/lectin"/>
</dbReference>
<dbReference type="GO" id="GO:0015267">
    <property type="term" value="F:channel activity"/>
    <property type="evidence" value="ECO:0007669"/>
    <property type="project" value="InterPro"/>
</dbReference>
<dbReference type="SUPFAM" id="SSF63724">
    <property type="entry name" value="Cytolysin/lectin"/>
    <property type="match status" value="1"/>
</dbReference>
<name>A0A8C8SPS2_9SAUR</name>
<keyword evidence="3" id="KW-1052">Target cell membrane</keyword>
<dbReference type="GO" id="GO:0006812">
    <property type="term" value="P:monoatomic cation transport"/>
    <property type="evidence" value="ECO:0007669"/>
    <property type="project" value="InterPro"/>
</dbReference>
<evidence type="ECO:0000313" key="7">
    <source>
        <dbReference type="Proteomes" id="UP000694393"/>
    </source>
</evidence>
<sequence>MADVENILLEVNAGRCVGIQINNNTRDVILESPKTYCFSGHVQKDPEPKIQPGSSGSCVFVKTSYSARGSVGVLSYESDVFTLAILFSNPFDRILYNSEFAIEVFPDRKHFYSMESLYQYMNNHRPPYQCESFARMELKVETKEKELRVSSQEIQVNATMSDKDKAIIKVQIEEKNPCPPYTAYPGATDWNARKQ</sequence>
<keyword evidence="4" id="KW-1053">Target membrane</keyword>
<keyword evidence="7" id="KW-1185">Reference proteome</keyword>
<organism evidence="6 7">
    <name type="scientific">Pelusios castaneus</name>
    <name type="common">West African mud turtle</name>
    <dbReference type="NCBI Taxonomy" id="367368"/>
    <lineage>
        <taxon>Eukaryota</taxon>
        <taxon>Metazoa</taxon>
        <taxon>Chordata</taxon>
        <taxon>Craniata</taxon>
        <taxon>Vertebrata</taxon>
        <taxon>Euteleostomi</taxon>
        <taxon>Archelosauria</taxon>
        <taxon>Testudinata</taxon>
        <taxon>Testudines</taxon>
        <taxon>Pleurodira</taxon>
        <taxon>Pelomedusidae</taxon>
        <taxon>Pelusios</taxon>
    </lineage>
</organism>
<accession>A0A8C8SPS2</accession>
<dbReference type="PANTHER" id="PTHR40388">
    <property type="entry name" value="BRYOPORIN"/>
    <property type="match status" value="1"/>
</dbReference>
<proteinExistence type="predicted"/>
<dbReference type="Pfam" id="PF06369">
    <property type="entry name" value="Anemone_cytotox"/>
    <property type="match status" value="1"/>
</dbReference>
<reference evidence="6" key="1">
    <citation type="submission" date="2025-08" db="UniProtKB">
        <authorList>
            <consortium name="Ensembl"/>
        </authorList>
    </citation>
    <scope>IDENTIFICATION</scope>
</reference>
<dbReference type="GO" id="GO:0042151">
    <property type="term" value="C:nematocyst"/>
    <property type="evidence" value="ECO:0007669"/>
    <property type="project" value="UniProtKB-SubCell"/>
</dbReference>
<dbReference type="AlphaFoldDB" id="A0A8C8SPS2"/>
<dbReference type="GO" id="GO:0051715">
    <property type="term" value="P:cytolysis in another organism"/>
    <property type="evidence" value="ECO:0007669"/>
    <property type="project" value="InterPro"/>
</dbReference>
<evidence type="ECO:0000256" key="4">
    <source>
        <dbReference type="ARBA" id="ARBA00023298"/>
    </source>
</evidence>
<reference evidence="6" key="2">
    <citation type="submission" date="2025-09" db="UniProtKB">
        <authorList>
            <consortium name="Ensembl"/>
        </authorList>
    </citation>
    <scope>IDENTIFICATION</scope>
</reference>
<dbReference type="GO" id="GO:0046931">
    <property type="term" value="P:pore complex assembly"/>
    <property type="evidence" value="ECO:0007669"/>
    <property type="project" value="InterPro"/>
</dbReference>
<dbReference type="InterPro" id="IPR050677">
    <property type="entry name" value="Actinoporin_PFT"/>
</dbReference>
<dbReference type="InterPro" id="IPR009104">
    <property type="entry name" value="Anemon_actinoporin-like"/>
</dbReference>
<keyword evidence="4" id="KW-0472">Membrane</keyword>
<protein>
    <submittedName>
        <fullName evidence="6">Uncharacterized protein</fullName>
    </submittedName>
</protein>
<keyword evidence="5" id="KW-0166">Nematocyst</keyword>